<keyword evidence="2" id="KW-1185">Reference proteome</keyword>
<reference evidence="1" key="1">
    <citation type="journal article" date="2023" name="G3 (Bethesda)">
        <title>A reference genome for the long-term kleptoplast-retaining sea slug Elysia crispata morphotype clarki.</title>
        <authorList>
            <person name="Eastman K.E."/>
            <person name="Pendleton A.L."/>
            <person name="Shaikh M.A."/>
            <person name="Suttiyut T."/>
            <person name="Ogas R."/>
            <person name="Tomko P."/>
            <person name="Gavelis G."/>
            <person name="Widhalm J.R."/>
            <person name="Wisecaver J.H."/>
        </authorList>
    </citation>
    <scope>NUCLEOTIDE SEQUENCE</scope>
    <source>
        <strain evidence="1">ECLA1</strain>
    </source>
</reference>
<comment type="caution">
    <text evidence="1">The sequence shown here is derived from an EMBL/GenBank/DDBJ whole genome shotgun (WGS) entry which is preliminary data.</text>
</comment>
<evidence type="ECO:0000313" key="1">
    <source>
        <dbReference type="EMBL" id="KAK3706701.1"/>
    </source>
</evidence>
<gene>
    <name evidence="1" type="ORF">RRG08_019696</name>
</gene>
<organism evidence="1 2">
    <name type="scientific">Elysia crispata</name>
    <name type="common">lettuce slug</name>
    <dbReference type="NCBI Taxonomy" id="231223"/>
    <lineage>
        <taxon>Eukaryota</taxon>
        <taxon>Metazoa</taxon>
        <taxon>Spiralia</taxon>
        <taxon>Lophotrochozoa</taxon>
        <taxon>Mollusca</taxon>
        <taxon>Gastropoda</taxon>
        <taxon>Heterobranchia</taxon>
        <taxon>Euthyneura</taxon>
        <taxon>Panpulmonata</taxon>
        <taxon>Sacoglossa</taxon>
        <taxon>Placobranchoidea</taxon>
        <taxon>Plakobranchidae</taxon>
        <taxon>Elysia</taxon>
    </lineage>
</organism>
<accession>A0AAE1CL14</accession>
<dbReference type="Proteomes" id="UP001283361">
    <property type="component" value="Unassembled WGS sequence"/>
</dbReference>
<protein>
    <submittedName>
        <fullName evidence="1">Uncharacterized protein</fullName>
    </submittedName>
</protein>
<sequence length="75" mass="8278">MACLESASPRLGTAMEIRQTSLFDTLQSSLIPNALALRENDISGRLKFKLTWTSGSLELQMACLILVKIKNHCVV</sequence>
<evidence type="ECO:0000313" key="2">
    <source>
        <dbReference type="Proteomes" id="UP001283361"/>
    </source>
</evidence>
<proteinExistence type="predicted"/>
<name>A0AAE1CL14_9GAST</name>
<dbReference type="EMBL" id="JAWDGP010007740">
    <property type="protein sequence ID" value="KAK3706701.1"/>
    <property type="molecule type" value="Genomic_DNA"/>
</dbReference>
<dbReference type="AlphaFoldDB" id="A0AAE1CL14"/>